<dbReference type="AlphaFoldDB" id="A0A381RYG4"/>
<dbReference type="PANTHER" id="PTHR35024">
    <property type="entry name" value="HYPOTHETICAL CYTOSOLIC PROTEIN"/>
    <property type="match status" value="1"/>
</dbReference>
<reference evidence="1" key="1">
    <citation type="submission" date="2018-05" db="EMBL/GenBank/DDBJ databases">
        <authorList>
            <person name="Lanie J.A."/>
            <person name="Ng W.-L."/>
            <person name="Kazmierczak K.M."/>
            <person name="Andrzejewski T.M."/>
            <person name="Davidsen T.M."/>
            <person name="Wayne K.J."/>
            <person name="Tettelin H."/>
            <person name="Glass J.I."/>
            <person name="Rusch D."/>
            <person name="Podicherti R."/>
            <person name="Tsui H.-C.T."/>
            <person name="Winkler M.E."/>
        </authorList>
    </citation>
    <scope>NUCLEOTIDE SEQUENCE</scope>
</reference>
<gene>
    <name evidence="1" type="ORF">METZ01_LOCUS47861</name>
</gene>
<dbReference type="InterPro" id="IPR007607">
    <property type="entry name" value="BacA/B"/>
</dbReference>
<dbReference type="Pfam" id="PF04519">
    <property type="entry name" value="Bactofilin"/>
    <property type="match status" value="1"/>
</dbReference>
<evidence type="ECO:0008006" key="2">
    <source>
        <dbReference type="Google" id="ProtNLM"/>
    </source>
</evidence>
<name>A0A381RYG4_9ZZZZ</name>
<evidence type="ECO:0000313" key="1">
    <source>
        <dbReference type="EMBL" id="SUZ95007.1"/>
    </source>
</evidence>
<proteinExistence type="predicted"/>
<dbReference type="EMBL" id="UINC01002286">
    <property type="protein sequence ID" value="SUZ95007.1"/>
    <property type="molecule type" value="Genomic_DNA"/>
</dbReference>
<sequence>MKLVKGYLGPDFQMEGNLSSSDSIRIDGTYIGMVSSEHSVTVGALGKVQGQIEAPLIQIDGRVEGNLKASRLLEVLTNARIEGDIFTPSGGLKFLIGGEFKGNFFVIPLSQN</sequence>
<accession>A0A381RYG4</accession>
<protein>
    <recommendedName>
        <fullName evidence="2">Cell shape determination protein CcmA</fullName>
    </recommendedName>
</protein>
<dbReference type="PANTHER" id="PTHR35024:SF4">
    <property type="entry name" value="POLYMER-FORMING CYTOSKELETAL PROTEIN"/>
    <property type="match status" value="1"/>
</dbReference>
<organism evidence="1">
    <name type="scientific">marine metagenome</name>
    <dbReference type="NCBI Taxonomy" id="408172"/>
    <lineage>
        <taxon>unclassified sequences</taxon>
        <taxon>metagenomes</taxon>
        <taxon>ecological metagenomes</taxon>
    </lineage>
</organism>